<evidence type="ECO:0000256" key="1">
    <source>
        <dbReference type="ARBA" id="ARBA00022499"/>
    </source>
</evidence>
<keyword evidence="7" id="KW-1185">Reference proteome</keyword>
<evidence type="ECO:0000313" key="6">
    <source>
        <dbReference type="EMBL" id="KAK3083495.1"/>
    </source>
</evidence>
<evidence type="ECO:0000259" key="4">
    <source>
        <dbReference type="Pfam" id="PF12012"/>
    </source>
</evidence>
<sequence length="337" mass="39002">MASSSARFAHISPEEFKDKNLCSKKTKNATTFSMNILVEFLKDRGYNEDVTTYSKVELSQALEDFYCNVRTKNGELYKKNSLLNIRQGISRFLKSNESTIDIINDSEFTKAKSCFSSLLRKTRAEGKGSVDHHPAISVEDLQKLYNHELVFNMATPEGLLNKVMFEVMLYFCRRGQENLHNLKITDFAIEHVNGQQCVKKITTELSQNHQGTTNENEGTGALMFSTGTIRCPVILFEKYLSKRNKTSPRLFLHPKQSFTDEDEVWYRNEPIDVNAVKKFMKKLLKICRFVQGIHKSLHSIHYYHGSEPYYANYIHTIGRISSQDFTLHTTEKKVRYF</sequence>
<keyword evidence="2" id="KW-0597">Phosphoprotein</keyword>
<dbReference type="InterPro" id="IPR021893">
    <property type="entry name" value="ZMYM2-like_C"/>
</dbReference>
<accession>A0AA88XE33</accession>
<dbReference type="Proteomes" id="UP001186944">
    <property type="component" value="Unassembled WGS sequence"/>
</dbReference>
<evidence type="ECO:0000256" key="3">
    <source>
        <dbReference type="ARBA" id="ARBA00022843"/>
    </source>
</evidence>
<name>A0AA88XE33_PINIB</name>
<dbReference type="Pfam" id="PF12012">
    <property type="entry name" value="DUF3504"/>
    <property type="match status" value="1"/>
</dbReference>
<organism evidence="6 7">
    <name type="scientific">Pinctada imbricata</name>
    <name type="common">Atlantic pearl-oyster</name>
    <name type="synonym">Pinctada martensii</name>
    <dbReference type="NCBI Taxonomy" id="66713"/>
    <lineage>
        <taxon>Eukaryota</taxon>
        <taxon>Metazoa</taxon>
        <taxon>Spiralia</taxon>
        <taxon>Lophotrochozoa</taxon>
        <taxon>Mollusca</taxon>
        <taxon>Bivalvia</taxon>
        <taxon>Autobranchia</taxon>
        <taxon>Pteriomorphia</taxon>
        <taxon>Pterioida</taxon>
        <taxon>Pterioidea</taxon>
        <taxon>Pteriidae</taxon>
        <taxon>Pinctada</taxon>
    </lineage>
</organism>
<evidence type="ECO:0000259" key="5">
    <source>
        <dbReference type="Pfam" id="PF25561"/>
    </source>
</evidence>
<feature type="domain" description="QRICH1-like" evidence="5">
    <location>
        <begin position="42"/>
        <end position="121"/>
    </location>
</feature>
<gene>
    <name evidence="6" type="ORF">FSP39_024187</name>
</gene>
<reference evidence="6" key="1">
    <citation type="submission" date="2019-08" db="EMBL/GenBank/DDBJ databases">
        <title>The improved chromosome-level genome for the pearl oyster Pinctada fucata martensii using PacBio sequencing and Hi-C.</title>
        <authorList>
            <person name="Zheng Z."/>
        </authorList>
    </citation>
    <scope>NUCLEOTIDE SEQUENCE</scope>
    <source>
        <strain evidence="6">ZZ-2019</strain>
        <tissue evidence="6">Adductor muscle</tissue>
    </source>
</reference>
<evidence type="ECO:0000313" key="7">
    <source>
        <dbReference type="Proteomes" id="UP001186944"/>
    </source>
</evidence>
<dbReference type="Pfam" id="PF25561">
    <property type="entry name" value="QRICH1"/>
    <property type="match status" value="1"/>
</dbReference>
<dbReference type="InterPro" id="IPR057926">
    <property type="entry name" value="QRICH1_dom"/>
</dbReference>
<evidence type="ECO:0000256" key="2">
    <source>
        <dbReference type="ARBA" id="ARBA00022553"/>
    </source>
</evidence>
<dbReference type="AlphaFoldDB" id="A0AA88XE33"/>
<protein>
    <recommendedName>
        <fullName evidence="8">KCTD1_15</fullName>
    </recommendedName>
</protein>
<keyword evidence="1" id="KW-1017">Isopeptide bond</keyword>
<evidence type="ECO:0008006" key="8">
    <source>
        <dbReference type="Google" id="ProtNLM"/>
    </source>
</evidence>
<dbReference type="EMBL" id="VSWD01000014">
    <property type="protein sequence ID" value="KAK3083495.1"/>
    <property type="molecule type" value="Genomic_DNA"/>
</dbReference>
<proteinExistence type="predicted"/>
<dbReference type="PANTHER" id="PTHR21446:SF12">
    <property type="entry name" value="POTASSIUM CHANNEL TETRAMERIZATION DOMAIN CONTAINING 1"/>
    <property type="match status" value="1"/>
</dbReference>
<feature type="domain" description="ZMYM2-like/QRICH1 C-terminal" evidence="4">
    <location>
        <begin position="152"/>
        <end position="284"/>
    </location>
</feature>
<dbReference type="InterPro" id="IPR052787">
    <property type="entry name" value="MAVS"/>
</dbReference>
<dbReference type="PANTHER" id="PTHR21446">
    <property type="entry name" value="DUF3504 DOMAIN-CONTAINING PROTEIN"/>
    <property type="match status" value="1"/>
</dbReference>
<comment type="caution">
    <text evidence="6">The sequence shown here is derived from an EMBL/GenBank/DDBJ whole genome shotgun (WGS) entry which is preliminary data.</text>
</comment>
<keyword evidence="3" id="KW-0832">Ubl conjugation</keyword>